<dbReference type="PANTHER" id="PTHR43433:SF5">
    <property type="entry name" value="AB HYDROLASE-1 DOMAIN-CONTAINING PROTEIN"/>
    <property type="match status" value="1"/>
</dbReference>
<sequence length="293" mass="30785">METLIKANGVDLCAETFGDRDAPPLLLIGNTMLTWPGELCEALAGKGGGPARFVIRYDLRDTGRSTTLTPEAPGYTLRDLVADAAALLEALGLPAAHVAGFGVGGWIAQLLALDHPDRVATLTLIATRPTAPGPADADLPEHAPEIMAHFTNPPPVDWTDRASVAAAAVENARRFGGGGFDEAEARAAVEAVLDRIAAPADGQGRAYRANLMGSTFAALDSGDRWRERLGEITAPTLVVHGEDDPFFPLGNGRALAAEIPDARLVTVPGMGQELPRRAWDVIVPAILRHTSGT</sequence>
<reference evidence="2 3" key="1">
    <citation type="submission" date="2019-11" db="EMBL/GenBank/DDBJ databases">
        <authorList>
            <person name="Cao P."/>
        </authorList>
    </citation>
    <scope>NUCLEOTIDE SEQUENCE [LARGE SCALE GENOMIC DNA]</scope>
    <source>
        <strain evidence="2 3">NEAU-AAG5</strain>
    </source>
</reference>
<dbReference type="RefSeq" id="WP_156221971.1">
    <property type="nucleotide sequence ID" value="NZ_WOFH01000020.1"/>
</dbReference>
<keyword evidence="2" id="KW-0378">Hydrolase</keyword>
<dbReference type="EMBL" id="WOFH01000020">
    <property type="protein sequence ID" value="MUN42364.1"/>
    <property type="molecule type" value="Genomic_DNA"/>
</dbReference>
<organism evidence="2 3">
    <name type="scientific">Actinomadura litoris</name>
    <dbReference type="NCBI Taxonomy" id="2678616"/>
    <lineage>
        <taxon>Bacteria</taxon>
        <taxon>Bacillati</taxon>
        <taxon>Actinomycetota</taxon>
        <taxon>Actinomycetes</taxon>
        <taxon>Streptosporangiales</taxon>
        <taxon>Thermomonosporaceae</taxon>
        <taxon>Actinomadura</taxon>
    </lineage>
</organism>
<evidence type="ECO:0000313" key="3">
    <source>
        <dbReference type="Proteomes" id="UP000432015"/>
    </source>
</evidence>
<dbReference type="SUPFAM" id="SSF53474">
    <property type="entry name" value="alpha/beta-Hydrolases"/>
    <property type="match status" value="1"/>
</dbReference>
<protein>
    <submittedName>
        <fullName evidence="2">Alpha/beta fold hydrolase</fullName>
    </submittedName>
</protein>
<accession>A0A7K1LD62</accession>
<keyword evidence="3" id="KW-1185">Reference proteome</keyword>
<dbReference type="AlphaFoldDB" id="A0A7K1LD62"/>
<comment type="caution">
    <text evidence="2">The sequence shown here is derived from an EMBL/GenBank/DDBJ whole genome shotgun (WGS) entry which is preliminary data.</text>
</comment>
<dbReference type="Proteomes" id="UP000432015">
    <property type="component" value="Unassembled WGS sequence"/>
</dbReference>
<dbReference type="InterPro" id="IPR000073">
    <property type="entry name" value="AB_hydrolase_1"/>
</dbReference>
<name>A0A7K1LD62_9ACTN</name>
<dbReference type="PANTHER" id="PTHR43433">
    <property type="entry name" value="HYDROLASE, ALPHA/BETA FOLD FAMILY PROTEIN"/>
    <property type="match status" value="1"/>
</dbReference>
<dbReference type="Gene3D" id="3.40.50.1820">
    <property type="entry name" value="alpha/beta hydrolase"/>
    <property type="match status" value="1"/>
</dbReference>
<dbReference type="GO" id="GO:0004806">
    <property type="term" value="F:triacylglycerol lipase activity"/>
    <property type="evidence" value="ECO:0007669"/>
    <property type="project" value="TreeGrafter"/>
</dbReference>
<dbReference type="GO" id="GO:0046503">
    <property type="term" value="P:glycerolipid catabolic process"/>
    <property type="evidence" value="ECO:0007669"/>
    <property type="project" value="TreeGrafter"/>
</dbReference>
<gene>
    <name evidence="2" type="ORF">GNZ18_38115</name>
</gene>
<evidence type="ECO:0000313" key="2">
    <source>
        <dbReference type="EMBL" id="MUN42364.1"/>
    </source>
</evidence>
<evidence type="ECO:0000259" key="1">
    <source>
        <dbReference type="Pfam" id="PF00561"/>
    </source>
</evidence>
<proteinExistence type="predicted"/>
<dbReference type="InterPro" id="IPR029058">
    <property type="entry name" value="AB_hydrolase_fold"/>
</dbReference>
<dbReference type="Pfam" id="PF00561">
    <property type="entry name" value="Abhydrolase_1"/>
    <property type="match status" value="1"/>
</dbReference>
<feature type="domain" description="AB hydrolase-1" evidence="1">
    <location>
        <begin position="35"/>
        <end position="271"/>
    </location>
</feature>
<dbReference type="InterPro" id="IPR050471">
    <property type="entry name" value="AB_hydrolase"/>
</dbReference>